<name>A0A556TWN1_BAGYA</name>
<protein>
    <submittedName>
        <fullName evidence="2">Uncharacterized protein</fullName>
    </submittedName>
</protein>
<keyword evidence="3" id="KW-1185">Reference proteome</keyword>
<comment type="caution">
    <text evidence="2">The sequence shown here is derived from an EMBL/GenBank/DDBJ whole genome shotgun (WGS) entry which is preliminary data.</text>
</comment>
<evidence type="ECO:0000256" key="1">
    <source>
        <dbReference type="SAM" id="Phobius"/>
    </source>
</evidence>
<sequence length="152" mass="16896">MRHSGLSEKLSLHVDVDADEAIRLQTSPQLTEFIMKDWAASKDACNQDETGSDCWEEGGVVEVTVNFCQARPRCLFLCAAEREDVHYSRSERVLALIIFNLIIHLLSFFLPASKRGGKADAAAYRPLIRRPSSDLNGFPATSQHYCAVLGLV</sequence>
<proteinExistence type="predicted"/>
<evidence type="ECO:0000313" key="3">
    <source>
        <dbReference type="Proteomes" id="UP000319801"/>
    </source>
</evidence>
<dbReference type="AlphaFoldDB" id="A0A556TWN1"/>
<dbReference type="Proteomes" id="UP000319801">
    <property type="component" value="Unassembled WGS sequence"/>
</dbReference>
<reference evidence="2 3" key="1">
    <citation type="journal article" date="2019" name="Genome Biol. Evol.">
        <title>Whole-Genome Sequencing of the Giant Devil Catfish, Bagarius yarrelli.</title>
        <authorList>
            <person name="Jiang W."/>
            <person name="Lv Y."/>
            <person name="Cheng L."/>
            <person name="Yang K."/>
            <person name="Chao B."/>
            <person name="Wang X."/>
            <person name="Li Y."/>
            <person name="Pan X."/>
            <person name="You X."/>
            <person name="Zhang Y."/>
            <person name="Yang J."/>
            <person name="Li J."/>
            <person name="Zhang X."/>
            <person name="Liu S."/>
            <person name="Sun C."/>
            <person name="Yang J."/>
            <person name="Shi Q."/>
        </authorList>
    </citation>
    <scope>NUCLEOTIDE SEQUENCE [LARGE SCALE GENOMIC DNA]</scope>
    <source>
        <strain evidence="2">JWS20170419001</strain>
        <tissue evidence="2">Muscle</tissue>
    </source>
</reference>
<dbReference type="EMBL" id="VCAZ01000024">
    <property type="protein sequence ID" value="TSK98474.1"/>
    <property type="molecule type" value="Genomic_DNA"/>
</dbReference>
<accession>A0A556TWN1</accession>
<evidence type="ECO:0000313" key="2">
    <source>
        <dbReference type="EMBL" id="TSK98474.1"/>
    </source>
</evidence>
<keyword evidence="1" id="KW-0812">Transmembrane</keyword>
<keyword evidence="1" id="KW-0472">Membrane</keyword>
<keyword evidence="1" id="KW-1133">Transmembrane helix</keyword>
<organism evidence="2 3">
    <name type="scientific">Bagarius yarrelli</name>
    <name type="common">Goonch</name>
    <name type="synonym">Bagrus yarrelli</name>
    <dbReference type="NCBI Taxonomy" id="175774"/>
    <lineage>
        <taxon>Eukaryota</taxon>
        <taxon>Metazoa</taxon>
        <taxon>Chordata</taxon>
        <taxon>Craniata</taxon>
        <taxon>Vertebrata</taxon>
        <taxon>Euteleostomi</taxon>
        <taxon>Actinopterygii</taxon>
        <taxon>Neopterygii</taxon>
        <taxon>Teleostei</taxon>
        <taxon>Ostariophysi</taxon>
        <taxon>Siluriformes</taxon>
        <taxon>Sisoridae</taxon>
        <taxon>Sisorinae</taxon>
        <taxon>Bagarius</taxon>
    </lineage>
</organism>
<feature type="transmembrane region" description="Helical" evidence="1">
    <location>
        <begin position="93"/>
        <end position="110"/>
    </location>
</feature>
<gene>
    <name evidence="2" type="ORF">Baya_5388</name>
</gene>